<feature type="transmembrane region" description="Helical" evidence="9">
    <location>
        <begin position="346"/>
        <end position="369"/>
    </location>
</feature>
<proteinExistence type="inferred from homology"/>
<name>A0A6J6KN59_9ZZZZ</name>
<dbReference type="GO" id="GO:0022857">
    <property type="term" value="F:transmembrane transporter activity"/>
    <property type="evidence" value="ECO:0007669"/>
    <property type="project" value="InterPro"/>
</dbReference>
<evidence type="ECO:0000259" key="10">
    <source>
        <dbReference type="PROSITE" id="PS50850"/>
    </source>
</evidence>
<dbReference type="InterPro" id="IPR036259">
    <property type="entry name" value="MFS_trans_sf"/>
</dbReference>
<sequence length="402" mass="42042">MKKKSPVVLLQISNFASGLGNSIVMITIPWLILERTGSPAFAGLVAAISALPGILVSPIGGWMVDHIGRRTVSISADLLSAVSVAAFPIVAATFGLSDLSILLIALLGATFDPAGYTARKTLLADVAMASDADLDHLNGIHDGTMGVAWIFGPAVGAGLIASVGAVNSFWFSAALFLIAALVISFLRVGDSGKDSRELAKLTGEKTDKSLRIGAKTLWDDKLLRTLSVALLIIAAVYLPTEAVVLPTYFENVDNPSGLGFVISALAAGSAVGSFGYGWISARVKRKTLIRMILMGSAVSIIPMAFLPPLPVLMLAGFLLGLSWGPYNPLISTLVQQRVPAHLQGRVFGVQTAVFYAAPPLGMVLAGLSVEAFGIRATYIVLAGVLSITSILVLLTKSLRSNF</sequence>
<evidence type="ECO:0000256" key="8">
    <source>
        <dbReference type="ARBA" id="ARBA00040914"/>
    </source>
</evidence>
<dbReference type="InterPro" id="IPR020846">
    <property type="entry name" value="MFS_dom"/>
</dbReference>
<comment type="similarity">
    <text evidence="7">Belongs to the major facilitator superfamily. Drug:H(+) antiporter-3 (DHA3) (TC 2.A.1.21) family.</text>
</comment>
<dbReference type="PROSITE" id="PS00216">
    <property type="entry name" value="SUGAR_TRANSPORT_1"/>
    <property type="match status" value="1"/>
</dbReference>
<feature type="transmembrane region" description="Helical" evidence="9">
    <location>
        <begin position="12"/>
        <end position="33"/>
    </location>
</feature>
<evidence type="ECO:0000256" key="3">
    <source>
        <dbReference type="ARBA" id="ARBA00022475"/>
    </source>
</evidence>
<evidence type="ECO:0000313" key="11">
    <source>
        <dbReference type="EMBL" id="CAB4649604.1"/>
    </source>
</evidence>
<dbReference type="InterPro" id="IPR011701">
    <property type="entry name" value="MFS"/>
</dbReference>
<feature type="domain" description="Major facilitator superfamily (MFS) profile" evidence="10">
    <location>
        <begin position="6"/>
        <end position="400"/>
    </location>
</feature>
<feature type="transmembrane region" description="Helical" evidence="9">
    <location>
        <begin position="100"/>
        <end position="118"/>
    </location>
</feature>
<keyword evidence="3" id="KW-1003">Cell membrane</keyword>
<keyword evidence="6 9" id="KW-0472">Membrane</keyword>
<dbReference type="InterPro" id="IPR005829">
    <property type="entry name" value="Sugar_transporter_CS"/>
</dbReference>
<dbReference type="SUPFAM" id="SSF103473">
    <property type="entry name" value="MFS general substrate transporter"/>
    <property type="match status" value="1"/>
</dbReference>
<accession>A0A6J6KN59</accession>
<dbReference type="PROSITE" id="PS50850">
    <property type="entry name" value="MFS"/>
    <property type="match status" value="1"/>
</dbReference>
<feature type="transmembrane region" description="Helical" evidence="9">
    <location>
        <begin position="39"/>
        <end position="64"/>
    </location>
</feature>
<evidence type="ECO:0000256" key="9">
    <source>
        <dbReference type="SAM" id="Phobius"/>
    </source>
</evidence>
<feature type="transmembrane region" description="Helical" evidence="9">
    <location>
        <begin position="258"/>
        <end position="279"/>
    </location>
</feature>
<keyword evidence="4 9" id="KW-0812">Transmembrane</keyword>
<evidence type="ECO:0000256" key="1">
    <source>
        <dbReference type="ARBA" id="ARBA00004651"/>
    </source>
</evidence>
<evidence type="ECO:0000256" key="7">
    <source>
        <dbReference type="ARBA" id="ARBA00038075"/>
    </source>
</evidence>
<feature type="transmembrane region" description="Helical" evidence="9">
    <location>
        <begin position="221"/>
        <end position="238"/>
    </location>
</feature>
<feature type="transmembrane region" description="Helical" evidence="9">
    <location>
        <begin position="288"/>
        <end position="306"/>
    </location>
</feature>
<reference evidence="11" key="1">
    <citation type="submission" date="2020-05" db="EMBL/GenBank/DDBJ databases">
        <authorList>
            <person name="Chiriac C."/>
            <person name="Salcher M."/>
            <person name="Ghai R."/>
            <person name="Kavagutti S V."/>
        </authorList>
    </citation>
    <scope>NUCLEOTIDE SEQUENCE</scope>
</reference>
<evidence type="ECO:0000256" key="6">
    <source>
        <dbReference type="ARBA" id="ARBA00023136"/>
    </source>
</evidence>
<feature type="transmembrane region" description="Helical" evidence="9">
    <location>
        <begin position="375"/>
        <end position="394"/>
    </location>
</feature>
<dbReference type="Gene3D" id="1.20.1250.20">
    <property type="entry name" value="MFS general substrate transporter like domains"/>
    <property type="match status" value="1"/>
</dbReference>
<dbReference type="CDD" id="cd06173">
    <property type="entry name" value="MFS_MefA_like"/>
    <property type="match status" value="1"/>
</dbReference>
<protein>
    <recommendedName>
        <fullName evidence="8">Multidrug efflux pump Tap</fullName>
    </recommendedName>
</protein>
<gene>
    <name evidence="11" type="ORF">UFOPK2143_01194</name>
</gene>
<evidence type="ECO:0000256" key="2">
    <source>
        <dbReference type="ARBA" id="ARBA00022448"/>
    </source>
</evidence>
<evidence type="ECO:0000256" key="5">
    <source>
        <dbReference type="ARBA" id="ARBA00022989"/>
    </source>
</evidence>
<dbReference type="PANTHER" id="PTHR23513">
    <property type="entry name" value="INTEGRAL MEMBRANE EFFLUX PROTEIN-RELATED"/>
    <property type="match status" value="1"/>
</dbReference>
<feature type="transmembrane region" description="Helical" evidence="9">
    <location>
        <begin position="146"/>
        <end position="163"/>
    </location>
</feature>
<dbReference type="GO" id="GO:0005886">
    <property type="term" value="C:plasma membrane"/>
    <property type="evidence" value="ECO:0007669"/>
    <property type="project" value="UniProtKB-SubCell"/>
</dbReference>
<feature type="transmembrane region" description="Helical" evidence="9">
    <location>
        <begin position="169"/>
        <end position="188"/>
    </location>
</feature>
<dbReference type="Pfam" id="PF07690">
    <property type="entry name" value="MFS_1"/>
    <property type="match status" value="1"/>
</dbReference>
<dbReference type="PANTHER" id="PTHR23513:SF9">
    <property type="entry name" value="ENTEROBACTIN EXPORTER ENTS"/>
    <property type="match status" value="1"/>
</dbReference>
<keyword evidence="2" id="KW-0813">Transport</keyword>
<keyword evidence="5 9" id="KW-1133">Transmembrane helix</keyword>
<dbReference type="EMBL" id="CAEZVV010000081">
    <property type="protein sequence ID" value="CAB4649604.1"/>
    <property type="molecule type" value="Genomic_DNA"/>
</dbReference>
<feature type="transmembrane region" description="Helical" evidence="9">
    <location>
        <begin position="312"/>
        <end position="334"/>
    </location>
</feature>
<dbReference type="AlphaFoldDB" id="A0A6J6KN59"/>
<evidence type="ECO:0000256" key="4">
    <source>
        <dbReference type="ARBA" id="ARBA00022692"/>
    </source>
</evidence>
<organism evidence="11">
    <name type="scientific">freshwater metagenome</name>
    <dbReference type="NCBI Taxonomy" id="449393"/>
    <lineage>
        <taxon>unclassified sequences</taxon>
        <taxon>metagenomes</taxon>
        <taxon>ecological metagenomes</taxon>
    </lineage>
</organism>
<comment type="subcellular location">
    <subcellularLocation>
        <location evidence="1">Cell membrane</location>
        <topology evidence="1">Multi-pass membrane protein</topology>
    </subcellularLocation>
</comment>